<feature type="transmembrane region" description="Helical" evidence="10">
    <location>
        <begin position="216"/>
        <end position="236"/>
    </location>
</feature>
<keyword evidence="7 9" id="KW-0675">Receptor</keyword>
<dbReference type="PRINTS" id="PR01012">
    <property type="entry name" value="NRPEPTIDEYR"/>
</dbReference>
<sequence>MAMSSASYGELTFMGKNNSILPRLNFSFDDAVKEVERHSSTDSMFDKVTETIIICTYSLLIISGIISNFIVSGIILKKTRIYSSRYAYVINLSISDLILCVFCMPFSLVALIKRRWILGLTLCKLVPFVQGSTVFLSSATVSAIAVDRHKNVLSTFPSGRRKQNKEVILTIFAVWFISFIISSPIPYAQTLKKVGLPNIYVYEKCLEEWPWDNAKGVYTVIIALVQFLIPTLVLIITHLRIESYLSCATSRYYKSSERPSEERIQKERQRNRRATFVLFLISAVYSITWLPWNIFNLIADFYPDCMAVESLYLGFVVCHIIAMTSTTTNPILYGWFNTNIRKEIVLVKMKMTSLILKSKRSRNCNIETEGRKSDTKL</sequence>
<dbReference type="EMBL" id="BPLQ01010834">
    <property type="protein sequence ID" value="GIY53922.1"/>
    <property type="molecule type" value="Genomic_DNA"/>
</dbReference>
<keyword evidence="13" id="KW-1185">Reference proteome</keyword>
<feature type="transmembrane region" description="Helical" evidence="10">
    <location>
        <begin position="312"/>
        <end position="336"/>
    </location>
</feature>
<keyword evidence="5 9" id="KW-0297">G-protein coupled receptor</keyword>
<feature type="transmembrane region" description="Helical" evidence="10">
    <location>
        <begin position="125"/>
        <end position="146"/>
    </location>
</feature>
<comment type="similarity">
    <text evidence="2 9">Belongs to the G-protein coupled receptor 1 family.</text>
</comment>
<keyword evidence="8 9" id="KW-0807">Transducer</keyword>
<feature type="transmembrane region" description="Helical" evidence="10">
    <location>
        <begin position="51"/>
        <end position="76"/>
    </location>
</feature>
<dbReference type="GO" id="GO:0016020">
    <property type="term" value="C:membrane"/>
    <property type="evidence" value="ECO:0007669"/>
    <property type="project" value="UniProtKB-SubCell"/>
</dbReference>
<dbReference type="InterPro" id="IPR000611">
    <property type="entry name" value="NPY_rcpt"/>
</dbReference>
<evidence type="ECO:0000256" key="5">
    <source>
        <dbReference type="ARBA" id="ARBA00023040"/>
    </source>
</evidence>
<dbReference type="AlphaFoldDB" id="A0AAV4U7W2"/>
<evidence type="ECO:0000313" key="12">
    <source>
        <dbReference type="EMBL" id="GIY53922.1"/>
    </source>
</evidence>
<feature type="transmembrane region" description="Helical" evidence="10">
    <location>
        <begin position="88"/>
        <end position="113"/>
    </location>
</feature>
<dbReference type="GO" id="GO:0004983">
    <property type="term" value="F:neuropeptide Y receptor activity"/>
    <property type="evidence" value="ECO:0007669"/>
    <property type="project" value="InterPro"/>
</dbReference>
<reference evidence="12 13" key="1">
    <citation type="submission" date="2021-06" db="EMBL/GenBank/DDBJ databases">
        <title>Caerostris darwini draft genome.</title>
        <authorList>
            <person name="Kono N."/>
            <person name="Arakawa K."/>
        </authorList>
    </citation>
    <scope>NUCLEOTIDE SEQUENCE [LARGE SCALE GENOMIC DNA]</scope>
</reference>
<gene>
    <name evidence="12" type="primary">NPFR</name>
    <name evidence="12" type="ORF">CDAR_87281</name>
</gene>
<evidence type="ECO:0000259" key="11">
    <source>
        <dbReference type="PROSITE" id="PS50262"/>
    </source>
</evidence>
<dbReference type="PROSITE" id="PS50262">
    <property type="entry name" value="G_PROTEIN_RECEP_F1_2"/>
    <property type="match status" value="1"/>
</dbReference>
<accession>A0AAV4U7W2</accession>
<evidence type="ECO:0000256" key="3">
    <source>
        <dbReference type="ARBA" id="ARBA00022692"/>
    </source>
</evidence>
<evidence type="ECO:0000256" key="7">
    <source>
        <dbReference type="ARBA" id="ARBA00023170"/>
    </source>
</evidence>
<proteinExistence type="inferred from homology"/>
<dbReference type="PANTHER" id="PTHR24235:SF12">
    <property type="entry name" value="G-PROTEIN COUPLED RECEPTORS FAMILY 1 PROFILE DOMAIN-CONTAINING PROTEIN"/>
    <property type="match status" value="1"/>
</dbReference>
<evidence type="ECO:0000256" key="8">
    <source>
        <dbReference type="ARBA" id="ARBA00023224"/>
    </source>
</evidence>
<dbReference type="Pfam" id="PF00001">
    <property type="entry name" value="7tm_1"/>
    <property type="match status" value="1"/>
</dbReference>
<name>A0AAV4U7W2_9ARAC</name>
<evidence type="ECO:0000313" key="13">
    <source>
        <dbReference type="Proteomes" id="UP001054837"/>
    </source>
</evidence>
<dbReference type="PRINTS" id="PR00237">
    <property type="entry name" value="GPCRRHODOPSN"/>
</dbReference>
<dbReference type="Gene3D" id="1.20.1070.10">
    <property type="entry name" value="Rhodopsin 7-helix transmembrane proteins"/>
    <property type="match status" value="1"/>
</dbReference>
<protein>
    <submittedName>
        <fullName evidence="12">Neuropeptide F receptor</fullName>
    </submittedName>
</protein>
<keyword evidence="3 9" id="KW-0812">Transmembrane</keyword>
<comment type="caution">
    <text evidence="12">The sequence shown here is derived from an EMBL/GenBank/DDBJ whole genome shotgun (WGS) entry which is preliminary data.</text>
</comment>
<evidence type="ECO:0000256" key="4">
    <source>
        <dbReference type="ARBA" id="ARBA00022989"/>
    </source>
</evidence>
<keyword evidence="6 10" id="KW-0472">Membrane</keyword>
<keyword evidence="4 10" id="KW-1133">Transmembrane helix</keyword>
<evidence type="ECO:0000256" key="2">
    <source>
        <dbReference type="ARBA" id="ARBA00010663"/>
    </source>
</evidence>
<dbReference type="PROSITE" id="PS00237">
    <property type="entry name" value="G_PROTEIN_RECEP_F1_1"/>
    <property type="match status" value="1"/>
</dbReference>
<dbReference type="InterPro" id="IPR000276">
    <property type="entry name" value="GPCR_Rhodpsn"/>
</dbReference>
<evidence type="ECO:0000256" key="1">
    <source>
        <dbReference type="ARBA" id="ARBA00004141"/>
    </source>
</evidence>
<feature type="transmembrane region" description="Helical" evidence="10">
    <location>
        <begin position="274"/>
        <end position="292"/>
    </location>
</feature>
<feature type="transmembrane region" description="Helical" evidence="10">
    <location>
        <begin position="167"/>
        <end position="187"/>
    </location>
</feature>
<evidence type="ECO:0000256" key="6">
    <source>
        <dbReference type="ARBA" id="ARBA00023136"/>
    </source>
</evidence>
<dbReference type="SUPFAM" id="SSF81321">
    <property type="entry name" value="Family A G protein-coupled receptor-like"/>
    <property type="match status" value="1"/>
</dbReference>
<dbReference type="PANTHER" id="PTHR24235">
    <property type="entry name" value="NEUROPEPTIDE Y RECEPTOR"/>
    <property type="match status" value="1"/>
</dbReference>
<comment type="subcellular location">
    <subcellularLocation>
        <location evidence="1">Membrane</location>
        <topology evidence="1">Multi-pass membrane protein</topology>
    </subcellularLocation>
</comment>
<evidence type="ECO:0000256" key="9">
    <source>
        <dbReference type="RuleBase" id="RU000688"/>
    </source>
</evidence>
<organism evidence="12 13">
    <name type="scientific">Caerostris darwini</name>
    <dbReference type="NCBI Taxonomy" id="1538125"/>
    <lineage>
        <taxon>Eukaryota</taxon>
        <taxon>Metazoa</taxon>
        <taxon>Ecdysozoa</taxon>
        <taxon>Arthropoda</taxon>
        <taxon>Chelicerata</taxon>
        <taxon>Arachnida</taxon>
        <taxon>Araneae</taxon>
        <taxon>Araneomorphae</taxon>
        <taxon>Entelegynae</taxon>
        <taxon>Araneoidea</taxon>
        <taxon>Araneidae</taxon>
        <taxon>Caerostris</taxon>
    </lineage>
</organism>
<evidence type="ECO:0000256" key="10">
    <source>
        <dbReference type="SAM" id="Phobius"/>
    </source>
</evidence>
<dbReference type="Proteomes" id="UP001054837">
    <property type="component" value="Unassembled WGS sequence"/>
</dbReference>
<dbReference type="InterPro" id="IPR017452">
    <property type="entry name" value="GPCR_Rhodpsn_7TM"/>
</dbReference>
<feature type="domain" description="G-protein coupled receptors family 1 profile" evidence="11">
    <location>
        <begin position="67"/>
        <end position="333"/>
    </location>
</feature>